<reference evidence="1 2" key="1">
    <citation type="submission" date="2018-05" db="EMBL/GenBank/DDBJ databases">
        <title>Genomic Encyclopedia of Archaeal and Bacterial Type Strains, Phase II (KMG-II): from individual species to whole genera.</title>
        <authorList>
            <person name="Goeker M."/>
        </authorList>
    </citation>
    <scope>NUCLEOTIDE SEQUENCE [LARGE SCALE GENOMIC DNA]</scope>
    <source>
        <strain evidence="1 2">DSM 22214</strain>
    </source>
</reference>
<dbReference type="AlphaFoldDB" id="A0A316DRH7"/>
<sequence>MSIIYNYRLVFLMVVFLQLLSGKIMSQSTANVFINCATTETRCYRDYLFQTLSNCNFVWDANNADVQILVSEKQNSQGGFRINFEFTGMKTLFGKKDTLWFDLPQGQTEEFIRTNIVQQISKGLNYLFHHTIFAQSFDIKPLAILKTEPKPNQAQQHDPWNLWNFTASVEGYIEGQSNYLFYNIEPKFTARKITPKHKWVLNIQQGFKQNSYTINEEKQSILVKSLDIIPLYAGSINEHWSWGAMIHYRTNEYVNLKSSVRIAPIIEYNIFPYSKNLVKQMRLAYQIGLQKQRYLGETIYEKLEETLPYQRLALLTDITRNWGSIRGTVQSSSFLNDLQKNRLSFSSEFSFRLAKGLFFNVNGQFEIINDQISLLKKPLADDVYLLGGQQLATKNNFWGEFGLTYTFGSKYNSIVNPRMGYLDEVWFQNK</sequence>
<protein>
    <submittedName>
        <fullName evidence="1">Uncharacterized protein</fullName>
    </submittedName>
</protein>
<accession>A0A316DRH7</accession>
<keyword evidence="2" id="KW-1185">Reference proteome</keyword>
<name>A0A316DRH7_9BACT</name>
<evidence type="ECO:0000313" key="1">
    <source>
        <dbReference type="EMBL" id="PWK20062.1"/>
    </source>
</evidence>
<gene>
    <name evidence="1" type="ORF">LV89_03872</name>
</gene>
<organism evidence="1 2">
    <name type="scientific">Arcicella aurantiaca</name>
    <dbReference type="NCBI Taxonomy" id="591202"/>
    <lineage>
        <taxon>Bacteria</taxon>
        <taxon>Pseudomonadati</taxon>
        <taxon>Bacteroidota</taxon>
        <taxon>Cytophagia</taxon>
        <taxon>Cytophagales</taxon>
        <taxon>Flectobacillaceae</taxon>
        <taxon>Arcicella</taxon>
    </lineage>
</organism>
<proteinExistence type="predicted"/>
<comment type="caution">
    <text evidence="1">The sequence shown here is derived from an EMBL/GenBank/DDBJ whole genome shotgun (WGS) entry which is preliminary data.</text>
</comment>
<dbReference type="Proteomes" id="UP000245489">
    <property type="component" value="Unassembled WGS sequence"/>
</dbReference>
<dbReference type="EMBL" id="QGGO01000026">
    <property type="protein sequence ID" value="PWK20062.1"/>
    <property type="molecule type" value="Genomic_DNA"/>
</dbReference>
<evidence type="ECO:0000313" key="2">
    <source>
        <dbReference type="Proteomes" id="UP000245489"/>
    </source>
</evidence>